<proteinExistence type="inferred from homology"/>
<keyword evidence="1 4" id="KW-0662">Pyridine nucleotide biosynthesis</keyword>
<comment type="catalytic activity">
    <reaction evidence="4 6">
        <text>L-kynurenine + H2O = anthranilate + L-alanine + H(+)</text>
        <dbReference type="Rhea" id="RHEA:16813"/>
        <dbReference type="ChEBI" id="CHEBI:15377"/>
        <dbReference type="ChEBI" id="CHEBI:15378"/>
        <dbReference type="ChEBI" id="CHEBI:16567"/>
        <dbReference type="ChEBI" id="CHEBI:57959"/>
        <dbReference type="ChEBI" id="CHEBI:57972"/>
        <dbReference type="EC" id="3.7.1.3"/>
    </reaction>
</comment>
<dbReference type="Gene3D" id="3.40.640.10">
    <property type="entry name" value="Type I PLP-dependent aspartate aminotransferase-like (Major domain)"/>
    <property type="match status" value="1"/>
</dbReference>
<comment type="similarity">
    <text evidence="4 6">Belongs to the kynureninase family.</text>
</comment>
<dbReference type="GO" id="GO:0019441">
    <property type="term" value="P:L-tryptophan catabolic process to kynurenine"/>
    <property type="evidence" value="ECO:0007669"/>
    <property type="project" value="TreeGrafter"/>
</dbReference>
<dbReference type="GO" id="GO:0030429">
    <property type="term" value="F:kynureninase activity"/>
    <property type="evidence" value="ECO:0007669"/>
    <property type="project" value="UniProtKB-UniRule"/>
</dbReference>
<feature type="binding site" evidence="4">
    <location>
        <position position="243"/>
    </location>
    <ligand>
        <name>pyridoxal 5'-phosphate</name>
        <dbReference type="ChEBI" id="CHEBI:597326"/>
    </ligand>
</feature>
<feature type="binding site" evidence="4">
    <location>
        <position position="218"/>
    </location>
    <ligand>
        <name>pyridoxal 5'-phosphate</name>
        <dbReference type="ChEBI" id="CHEBI:597326"/>
    </ligand>
</feature>
<dbReference type="InterPro" id="IPR015422">
    <property type="entry name" value="PyrdxlP-dep_Trfase_small"/>
</dbReference>
<dbReference type="EMBL" id="WBVO01000004">
    <property type="protein sequence ID" value="KAB2810306.1"/>
    <property type="molecule type" value="Genomic_DNA"/>
</dbReference>
<dbReference type="HAMAP" id="MF_01970">
    <property type="entry name" value="Kynureninase"/>
    <property type="match status" value="1"/>
</dbReference>
<dbReference type="EC" id="3.7.1.3" evidence="4 5"/>
<sequence>MSSLTSRDFALQSDANDSLSSLRQKFHIPQHNGADVMYFTGNSLGLQPVDAKKYIDEELEDWKNLGVEGHVHARRPWMPYHENFTKSLARLVGSKPEEVVAIGTLTNNLHLLMVSFYRPTESRFKILCEAKAFPSDQYALASQARFHGFDPKEAIIEVSPREGEHTIREEDIHEIIEREGDSIAMMMIGGVNYYTGQVFDMNSLTKFARAKGITVGWDLAHGIGNIELKLHEWDVDFAAWCSYKYLNSGPGSIAGIYIHERHHGQRDIPRFEGWWGHDKGSRFAMPDQFEPIPTAEAWQLSNVPVLAMAAHRASLDLFDHVDLAELRARGRKLSNYLREVLLEVAELTGREIEIITPANEAQSGCQVSVLFPGLGKDLFDKLLAAGVIADWREPHVIRMAPVPMYSSFEDIYRFGETLLNVLKEA</sequence>
<dbReference type="InterPro" id="IPR010111">
    <property type="entry name" value="Kynureninase"/>
</dbReference>
<evidence type="ECO:0000256" key="1">
    <source>
        <dbReference type="ARBA" id="ARBA00022642"/>
    </source>
</evidence>
<evidence type="ECO:0000256" key="6">
    <source>
        <dbReference type="PIRNR" id="PIRNR038800"/>
    </source>
</evidence>
<dbReference type="InterPro" id="IPR015421">
    <property type="entry name" value="PyrdxlP-dep_Trfase_major"/>
</dbReference>
<dbReference type="PIRSF" id="PIRSF038800">
    <property type="entry name" value="KYNU"/>
    <property type="match status" value="1"/>
</dbReference>
<feature type="binding site" evidence="4">
    <location>
        <position position="106"/>
    </location>
    <ligand>
        <name>pyridoxal 5'-phosphate</name>
        <dbReference type="ChEBI" id="CHEBI:597326"/>
    </ligand>
</feature>
<dbReference type="GO" id="GO:0019805">
    <property type="term" value="P:quinolinate biosynthetic process"/>
    <property type="evidence" value="ECO:0007669"/>
    <property type="project" value="UniProtKB-UniRule"/>
</dbReference>
<dbReference type="GO" id="GO:0030170">
    <property type="term" value="F:pyridoxal phosphate binding"/>
    <property type="evidence" value="ECO:0007669"/>
    <property type="project" value="UniProtKB-UniRule"/>
</dbReference>
<comment type="cofactor">
    <cofactor evidence="4 6">
        <name>pyridoxal 5'-phosphate</name>
        <dbReference type="ChEBI" id="CHEBI:597326"/>
    </cofactor>
</comment>
<feature type="binding site" evidence="4">
    <location>
        <position position="274"/>
    </location>
    <ligand>
        <name>pyridoxal 5'-phosphate</name>
        <dbReference type="ChEBI" id="CHEBI:597326"/>
    </ligand>
</feature>
<comment type="catalytic activity">
    <reaction evidence="6">
        <text>3-hydroxy-L-kynurenine + H2O = 3-hydroxyanthranilate + L-alanine + H(+)</text>
        <dbReference type="Rhea" id="RHEA:25143"/>
        <dbReference type="ChEBI" id="CHEBI:15377"/>
        <dbReference type="ChEBI" id="CHEBI:15378"/>
        <dbReference type="ChEBI" id="CHEBI:36559"/>
        <dbReference type="ChEBI" id="CHEBI:57972"/>
        <dbReference type="ChEBI" id="CHEBI:58125"/>
        <dbReference type="EC" id="3.7.1.3"/>
    </reaction>
</comment>
<dbReference type="Pfam" id="PF22580">
    <property type="entry name" value="KYNU_C"/>
    <property type="match status" value="1"/>
</dbReference>
<evidence type="ECO:0000256" key="2">
    <source>
        <dbReference type="ARBA" id="ARBA00022801"/>
    </source>
</evidence>
<feature type="binding site" evidence="4">
    <location>
        <position position="302"/>
    </location>
    <ligand>
        <name>pyridoxal 5'-phosphate</name>
        <dbReference type="ChEBI" id="CHEBI:597326"/>
    </ligand>
</feature>
<comment type="caution">
    <text evidence="7">The sequence shown here is derived from an EMBL/GenBank/DDBJ whole genome shotgun (WGS) entry which is preliminary data.</text>
</comment>
<feature type="binding site" evidence="4">
    <location>
        <begin position="133"/>
        <end position="136"/>
    </location>
    <ligand>
        <name>pyridoxal 5'-phosphate</name>
        <dbReference type="ChEBI" id="CHEBI:597326"/>
    </ligand>
</feature>
<comment type="pathway">
    <text evidence="4 6">Amino-acid degradation; L-kynurenine degradation; L-alanine and anthranilate from L-kynurenine: step 1/1.</text>
</comment>
<dbReference type="OrthoDB" id="9812626at2"/>
<keyword evidence="3 4" id="KW-0663">Pyridoxal phosphate</keyword>
<dbReference type="Gene3D" id="3.90.1150.10">
    <property type="entry name" value="Aspartate Aminotransferase, domain 1"/>
    <property type="match status" value="1"/>
</dbReference>
<comment type="pathway">
    <text evidence="4 6">Cofactor biosynthesis; NAD(+) biosynthesis; quinolinate from L-kynurenine: step 2/3.</text>
</comment>
<dbReference type="GO" id="GO:0009435">
    <property type="term" value="P:NAD+ biosynthetic process"/>
    <property type="evidence" value="ECO:0007669"/>
    <property type="project" value="UniProtKB-UniRule"/>
</dbReference>
<accession>A0A6N6RGL2</accession>
<dbReference type="UniPathway" id="UPA00253">
    <property type="reaction ID" value="UER00329"/>
</dbReference>
<reference evidence="7 8" key="1">
    <citation type="submission" date="2019-09" db="EMBL/GenBank/DDBJ databases">
        <title>Genomes of family Cryomorphaceae.</title>
        <authorList>
            <person name="Bowman J.P."/>
        </authorList>
    </citation>
    <scope>NUCLEOTIDE SEQUENCE [LARGE SCALE GENOMIC DNA]</scope>
    <source>
        <strain evidence="7 8">LMG 25704</strain>
    </source>
</reference>
<dbReference type="UniPathway" id="UPA00334">
    <property type="reaction ID" value="UER00455"/>
</dbReference>
<dbReference type="NCBIfam" id="TIGR01814">
    <property type="entry name" value="kynureninase"/>
    <property type="match status" value="1"/>
</dbReference>
<feature type="modified residue" description="N6-(pyridoxal phosphate)lysine" evidence="4">
    <location>
        <position position="244"/>
    </location>
</feature>
<comment type="function">
    <text evidence="4 6">Catalyzes the cleavage of L-kynurenine (L-Kyn) and L-3-hydroxykynurenine (L-3OHKyn) into anthranilic acid (AA) and 3-hydroxyanthranilic acid (3-OHAA), respectively.</text>
</comment>
<comment type="subunit">
    <text evidence="4 6">Homodimer.</text>
</comment>
<dbReference type="Proteomes" id="UP000468650">
    <property type="component" value="Unassembled WGS sequence"/>
</dbReference>
<dbReference type="PANTHER" id="PTHR14084">
    <property type="entry name" value="KYNURENINASE"/>
    <property type="match status" value="1"/>
</dbReference>
<organism evidence="7 8">
    <name type="scientific">Phaeocystidibacter luteus</name>
    <dbReference type="NCBI Taxonomy" id="911197"/>
    <lineage>
        <taxon>Bacteria</taxon>
        <taxon>Pseudomonadati</taxon>
        <taxon>Bacteroidota</taxon>
        <taxon>Flavobacteriia</taxon>
        <taxon>Flavobacteriales</taxon>
        <taxon>Phaeocystidibacteraceae</taxon>
        <taxon>Phaeocystidibacter</taxon>
    </lineage>
</organism>
<dbReference type="InterPro" id="IPR015424">
    <property type="entry name" value="PyrdxlP-dep_Trfase"/>
</dbReference>
<feature type="binding site" evidence="4">
    <location>
        <position position="221"/>
    </location>
    <ligand>
        <name>pyridoxal 5'-phosphate</name>
        <dbReference type="ChEBI" id="CHEBI:597326"/>
    </ligand>
</feature>
<keyword evidence="2 4" id="KW-0378">Hydrolase</keyword>
<protein>
    <recommendedName>
        <fullName evidence="4 5">Kynureninase</fullName>
        <ecNumber evidence="4 5">3.7.1.3</ecNumber>
    </recommendedName>
    <alternativeName>
        <fullName evidence="4">L-kynurenine hydrolase</fullName>
    </alternativeName>
</protein>
<evidence type="ECO:0000313" key="7">
    <source>
        <dbReference type="EMBL" id="KAB2810306.1"/>
    </source>
</evidence>
<dbReference type="AlphaFoldDB" id="A0A6N6RGL2"/>
<dbReference type="GO" id="GO:0097053">
    <property type="term" value="P:L-kynurenine catabolic process"/>
    <property type="evidence" value="ECO:0007669"/>
    <property type="project" value="UniProtKB-UniRule"/>
</dbReference>
<dbReference type="SUPFAM" id="SSF53383">
    <property type="entry name" value="PLP-dependent transferases"/>
    <property type="match status" value="1"/>
</dbReference>
<dbReference type="RefSeq" id="WP_151667095.1">
    <property type="nucleotide sequence ID" value="NZ_WBVO01000004.1"/>
</dbReference>
<feature type="binding site" evidence="4">
    <location>
        <position position="105"/>
    </location>
    <ligand>
        <name>pyridoxal 5'-phosphate</name>
        <dbReference type="ChEBI" id="CHEBI:597326"/>
    </ligand>
</feature>
<dbReference type="FunFam" id="3.40.640.10:FF:000031">
    <property type="entry name" value="Kynureninase"/>
    <property type="match status" value="1"/>
</dbReference>
<evidence type="ECO:0000313" key="8">
    <source>
        <dbReference type="Proteomes" id="UP000468650"/>
    </source>
</evidence>
<evidence type="ECO:0000256" key="3">
    <source>
        <dbReference type="ARBA" id="ARBA00022898"/>
    </source>
</evidence>
<evidence type="ECO:0000256" key="5">
    <source>
        <dbReference type="NCBIfam" id="TIGR01814"/>
    </source>
</evidence>
<dbReference type="GO" id="GO:0043420">
    <property type="term" value="P:anthranilate metabolic process"/>
    <property type="evidence" value="ECO:0007669"/>
    <property type="project" value="TreeGrafter"/>
</dbReference>
<comment type="caution">
    <text evidence="4">Lacks conserved residue(s) required for the propagation of feature annotation.</text>
</comment>
<gene>
    <name evidence="4 7" type="primary">kynU</name>
    <name evidence="7" type="ORF">F8C67_06890</name>
</gene>
<keyword evidence="8" id="KW-1185">Reference proteome</keyword>
<evidence type="ECO:0000256" key="4">
    <source>
        <dbReference type="HAMAP-Rule" id="MF_01970"/>
    </source>
</evidence>
<dbReference type="GO" id="GO:0005737">
    <property type="term" value="C:cytoplasm"/>
    <property type="evidence" value="ECO:0007669"/>
    <property type="project" value="UniProtKB-UniRule"/>
</dbReference>
<dbReference type="PANTHER" id="PTHR14084:SF0">
    <property type="entry name" value="KYNURENINASE"/>
    <property type="match status" value="1"/>
</dbReference>
<name>A0A6N6RGL2_9FLAO</name>